<organism evidence="1 2">
    <name type="scientific">Mycobacterium phage Anthony</name>
    <dbReference type="NCBI Taxonomy" id="2599857"/>
    <lineage>
        <taxon>Viruses</taxon>
        <taxon>Duplodnaviria</taxon>
        <taxon>Heunggongvirae</taxon>
        <taxon>Uroviricota</taxon>
        <taxon>Caudoviricetes</taxon>
        <taxon>Anthonyvirus</taxon>
        <taxon>Anthonyvirus anthony</taxon>
    </lineage>
</organism>
<protein>
    <submittedName>
        <fullName evidence="1">Uncharacterized protein</fullName>
    </submittedName>
</protein>
<dbReference type="EMBL" id="MN234188">
    <property type="protein sequence ID" value="QFG10435.1"/>
    <property type="molecule type" value="Genomic_DNA"/>
</dbReference>
<dbReference type="InterPro" id="IPR055852">
    <property type="entry name" value="DUF7429"/>
</dbReference>
<evidence type="ECO:0000313" key="2">
    <source>
        <dbReference type="Proteomes" id="UP000327026"/>
    </source>
</evidence>
<dbReference type="GeneID" id="64871735"/>
<gene>
    <name evidence="1" type="primary">65</name>
    <name evidence="1" type="ORF">PBI_ANTHONY_65</name>
</gene>
<reference evidence="1 2" key="1">
    <citation type="submission" date="2019-07" db="EMBL/GenBank/DDBJ databases">
        <authorList>
            <person name="Garlena R.A."/>
            <person name="Russell D.A."/>
            <person name="Pope W.H."/>
            <person name="Jacobs-Sera D."/>
            <person name="Hatfull G.F."/>
        </authorList>
    </citation>
    <scope>NUCLEOTIDE SEQUENCE [LARGE SCALE GENOMIC DNA]</scope>
</reference>
<dbReference type="RefSeq" id="YP_010062101.1">
    <property type="nucleotide sequence ID" value="NC_054790.1"/>
</dbReference>
<keyword evidence="2" id="KW-1185">Reference proteome</keyword>
<accession>A0A5J6TI93</accession>
<dbReference type="Proteomes" id="UP000327026">
    <property type="component" value="Segment"/>
</dbReference>
<proteinExistence type="predicted"/>
<name>A0A5J6TI93_9CAUD</name>
<evidence type="ECO:0000313" key="1">
    <source>
        <dbReference type="EMBL" id="QFG10435.1"/>
    </source>
</evidence>
<sequence>MTLSLKVFGFEVATLDLELDPVQSDSGPAKVKLIDRLVGGTSKIWMKHMVP</sequence>
<dbReference type="Pfam" id="PF24206">
    <property type="entry name" value="DUF7429"/>
    <property type="match status" value="1"/>
</dbReference>
<dbReference type="KEGG" id="vg:64871735"/>